<proteinExistence type="predicted"/>
<dbReference type="AlphaFoldDB" id="A0AAP2G9R1"/>
<accession>A0AAP2G9R1</accession>
<evidence type="ECO:0000256" key="1">
    <source>
        <dbReference type="SAM" id="Phobius"/>
    </source>
</evidence>
<keyword evidence="3" id="KW-1185">Reference proteome</keyword>
<keyword evidence="1" id="KW-1133">Transmembrane helix</keyword>
<dbReference type="Proteomes" id="UP001315686">
    <property type="component" value="Unassembled WGS sequence"/>
</dbReference>
<protein>
    <submittedName>
        <fullName evidence="2">Uncharacterized protein</fullName>
    </submittedName>
</protein>
<reference evidence="2 3" key="1">
    <citation type="journal article" date="2021" name="Arch. Microbiol.">
        <title>Harenicola maris gen. nov., sp. nov. isolated from the Sea of Japan shallow sediments.</title>
        <authorList>
            <person name="Romanenko L.A."/>
            <person name="Kurilenko V.V."/>
            <person name="Chernysheva N.Y."/>
            <person name="Tekutyeva L.A."/>
            <person name="Velansky P.V."/>
            <person name="Svetashev V.I."/>
            <person name="Isaeva M.P."/>
        </authorList>
    </citation>
    <scope>NUCLEOTIDE SEQUENCE [LARGE SCALE GENOMIC DNA]</scope>
    <source>
        <strain evidence="2 3">KMM 3653</strain>
    </source>
</reference>
<evidence type="ECO:0000313" key="3">
    <source>
        <dbReference type="Proteomes" id="UP001315686"/>
    </source>
</evidence>
<feature type="transmembrane region" description="Helical" evidence="1">
    <location>
        <begin position="35"/>
        <end position="52"/>
    </location>
</feature>
<organism evidence="2 3">
    <name type="scientific">Harenicola maris</name>
    <dbReference type="NCBI Taxonomy" id="2841044"/>
    <lineage>
        <taxon>Bacteria</taxon>
        <taxon>Pseudomonadati</taxon>
        <taxon>Pseudomonadota</taxon>
        <taxon>Alphaproteobacteria</taxon>
        <taxon>Rhodobacterales</taxon>
        <taxon>Paracoccaceae</taxon>
        <taxon>Harenicola</taxon>
    </lineage>
</organism>
<sequence>MADAARLLPIFGLVLFLLPSLWVPGNEQGATVRGAIYLFVVWALLIALAALISRRLGATEPAPEDPAPDPALPGD</sequence>
<keyword evidence="1" id="KW-0812">Transmembrane</keyword>
<keyword evidence="1" id="KW-0472">Membrane</keyword>
<comment type="caution">
    <text evidence="2">The sequence shown here is derived from an EMBL/GenBank/DDBJ whole genome shotgun (WGS) entry which is preliminary data.</text>
</comment>
<name>A0AAP2G9R1_9RHOB</name>
<evidence type="ECO:0000313" key="2">
    <source>
        <dbReference type="EMBL" id="MBT0958649.1"/>
    </source>
</evidence>
<dbReference type="EMBL" id="JADQAZ010000003">
    <property type="protein sequence ID" value="MBT0958649.1"/>
    <property type="molecule type" value="Genomic_DNA"/>
</dbReference>
<gene>
    <name evidence="2" type="ORF">IV417_14760</name>
</gene>